<dbReference type="Pfam" id="PF03422">
    <property type="entry name" value="CBM_6"/>
    <property type="match status" value="1"/>
</dbReference>
<dbReference type="InterPro" id="IPR005084">
    <property type="entry name" value="CBM6"/>
</dbReference>
<feature type="chain" id="PRO_5016995667" evidence="2">
    <location>
        <begin position="18"/>
        <end position="641"/>
    </location>
</feature>
<dbReference type="RefSeq" id="WP_109572741.1">
    <property type="nucleotide sequence ID" value="NZ_UHJL01000002.1"/>
</dbReference>
<dbReference type="AlphaFoldDB" id="A0A380S4Y6"/>
<dbReference type="CDD" id="cd04080">
    <property type="entry name" value="CBM6_cellulase-like"/>
    <property type="match status" value="1"/>
</dbReference>
<dbReference type="InterPro" id="IPR008979">
    <property type="entry name" value="Galactose-bd-like_sf"/>
</dbReference>
<dbReference type="InterPro" id="IPR006584">
    <property type="entry name" value="Cellulose-bd_IV"/>
</dbReference>
<dbReference type="Proteomes" id="UP000255423">
    <property type="component" value="Unassembled WGS sequence"/>
</dbReference>
<evidence type="ECO:0000256" key="1">
    <source>
        <dbReference type="ARBA" id="ARBA00022729"/>
    </source>
</evidence>
<feature type="domain" description="CBM6" evidence="3">
    <location>
        <begin position="431"/>
        <end position="569"/>
    </location>
</feature>
<feature type="signal peptide" evidence="2">
    <location>
        <begin position="1"/>
        <end position="17"/>
    </location>
</feature>
<keyword evidence="1 2" id="KW-0732">Signal</keyword>
<dbReference type="SUPFAM" id="SSF51445">
    <property type="entry name" value="(Trans)glycosidases"/>
    <property type="match status" value="1"/>
</dbReference>
<evidence type="ECO:0000259" key="3">
    <source>
        <dbReference type="PROSITE" id="PS51175"/>
    </source>
</evidence>
<proteinExistence type="predicted"/>
<dbReference type="Gene3D" id="2.60.120.260">
    <property type="entry name" value="Galactose-binding domain-like"/>
    <property type="match status" value="1"/>
</dbReference>
<dbReference type="PROSITE" id="PS51175">
    <property type="entry name" value="CBM6"/>
    <property type="match status" value="1"/>
</dbReference>
<dbReference type="EMBL" id="UHJL01000002">
    <property type="protein sequence ID" value="SUQ24185.1"/>
    <property type="molecule type" value="Genomic_DNA"/>
</dbReference>
<evidence type="ECO:0000256" key="2">
    <source>
        <dbReference type="SAM" id="SignalP"/>
    </source>
</evidence>
<organism evidence="4 5">
    <name type="scientific">Fibrobacter succinogenes</name>
    <name type="common">Bacteroides succinogenes</name>
    <dbReference type="NCBI Taxonomy" id="833"/>
    <lineage>
        <taxon>Bacteria</taxon>
        <taxon>Pseudomonadati</taxon>
        <taxon>Fibrobacterota</taxon>
        <taxon>Fibrobacteria</taxon>
        <taxon>Fibrobacterales</taxon>
        <taxon>Fibrobacteraceae</taxon>
        <taxon>Fibrobacter</taxon>
    </lineage>
</organism>
<dbReference type="GO" id="GO:0030246">
    <property type="term" value="F:carbohydrate binding"/>
    <property type="evidence" value="ECO:0007669"/>
    <property type="project" value="InterPro"/>
</dbReference>
<evidence type="ECO:0000313" key="4">
    <source>
        <dbReference type="EMBL" id="SUQ24185.1"/>
    </source>
</evidence>
<evidence type="ECO:0000313" key="5">
    <source>
        <dbReference type="Proteomes" id="UP000255423"/>
    </source>
</evidence>
<accession>A0A380S4Y6</accession>
<dbReference type="InterPro" id="IPR017853">
    <property type="entry name" value="GH"/>
</dbReference>
<gene>
    <name evidence="4" type="ORF">SAMN05661053_1578</name>
</gene>
<dbReference type="Gene3D" id="3.20.20.80">
    <property type="entry name" value="Glycosidases"/>
    <property type="match status" value="1"/>
</dbReference>
<protein>
    <submittedName>
        <fullName evidence="4">Carbohydrate binding module (Family 6)</fullName>
    </submittedName>
</protein>
<reference evidence="4 5" key="1">
    <citation type="submission" date="2017-08" db="EMBL/GenBank/DDBJ databases">
        <authorList>
            <person name="de Groot N.N."/>
        </authorList>
    </citation>
    <scope>NUCLEOTIDE SEQUENCE [LARGE SCALE GENOMIC DNA]</scope>
    <source>
        <strain evidence="4 5">HM2</strain>
    </source>
</reference>
<dbReference type="SMART" id="SM00606">
    <property type="entry name" value="CBD_IV"/>
    <property type="match status" value="1"/>
</dbReference>
<sequence length="641" mass="70474">MKKNFLFLFLAVSASQAAVNLGVSLGDSIKPVTHVATGSLYGLTESLPSNIERDVAPLKPNVFLSPARSGNGRQQPIGGAFLVAPRVESIGAKIQIRLADVLPGWPYKFQNMDHWKNEVKSVINDKLKSNNKNFDGYEIWNEPNDTWKSNIDFNSGLWKQTYDLIRQMDPGAKIIGPSYSFYHASQMEAFIKYCAQNNCLPDVVSWHQWGSGGFVGAVETYRALEKKYNVTPRPLSINEYSSTEHSEEGCPGLSVPFIAKFERHGVESAMISWWFVPLPGRLGSLLTKDNERGGGWWLYKWYGDMSGYMAKVTPPNDKSDGVDGFAALDKKKGFASIVLGGNTKGDVNVNISGIPAEFGSQVNVSVEYVVWENKDKAVPSTTTVSNKDYDVSGGKITVPVNITNTKYGYRVYITPIIPQAPYKDTAMEIPGKVEVENYDVGGSGKAYLDLDDDNKGGEYREDAVDIVKAGDGYAIGYTQEGEWLEYTVKVAEKEDYAVSVRYATSSENTGMKLYVDGKVALDNVAFPQGADWETYSTVDAGNVSLSAGEHVLKLEIVGNYVNIDWLNFESEKTIAVGKPALHAVPHEASYDVFDMQGRLVAKLKAFGSESLRSKISATVKRPGTYIAKPQTGGKMLRISVK</sequence>
<name>A0A380S4Y6_FIBSU</name>
<dbReference type="SUPFAM" id="SSF49785">
    <property type="entry name" value="Galactose-binding domain-like"/>
    <property type="match status" value="1"/>
</dbReference>